<protein>
    <submittedName>
        <fullName evidence="2">Uncharacterized protein</fullName>
    </submittedName>
</protein>
<keyword evidence="1" id="KW-1133">Transmembrane helix</keyword>
<dbReference type="Proteomes" id="UP000011607">
    <property type="component" value="Unassembled WGS sequence"/>
</dbReference>
<feature type="transmembrane region" description="Helical" evidence="1">
    <location>
        <begin position="23"/>
        <end position="45"/>
    </location>
</feature>
<evidence type="ECO:0000313" key="2">
    <source>
        <dbReference type="EMBL" id="EMA29206.1"/>
    </source>
</evidence>
<keyword evidence="3" id="KW-1185">Reference proteome</keyword>
<sequence length="77" mass="8248">MGVLMVGIGVVQASLFAMEAEWLPTLLGVIYSVLMVGIGVVQASLFAMEAEWLPTLLGVIYSVLGIAFLWVEVFTAD</sequence>
<name>M0L6N8_9EURY</name>
<evidence type="ECO:0000313" key="3">
    <source>
        <dbReference type="Proteomes" id="UP000011607"/>
    </source>
</evidence>
<keyword evidence="1" id="KW-0812">Transmembrane</keyword>
<feature type="transmembrane region" description="Helical" evidence="1">
    <location>
        <begin position="52"/>
        <end position="71"/>
    </location>
</feature>
<gene>
    <name evidence="2" type="ORF">C446_17434</name>
</gene>
<accession>M0L6N8</accession>
<organism evidence="2 3">
    <name type="scientific">Halobiforma nitratireducens JCM 10879</name>
    <dbReference type="NCBI Taxonomy" id="1227454"/>
    <lineage>
        <taxon>Archaea</taxon>
        <taxon>Methanobacteriati</taxon>
        <taxon>Methanobacteriota</taxon>
        <taxon>Stenosarchaea group</taxon>
        <taxon>Halobacteria</taxon>
        <taxon>Halobacteriales</taxon>
        <taxon>Natrialbaceae</taxon>
        <taxon>Halobiforma</taxon>
    </lineage>
</organism>
<proteinExistence type="predicted"/>
<comment type="caution">
    <text evidence="2">The sequence shown here is derived from an EMBL/GenBank/DDBJ whole genome shotgun (WGS) entry which is preliminary data.</text>
</comment>
<evidence type="ECO:0000256" key="1">
    <source>
        <dbReference type="SAM" id="Phobius"/>
    </source>
</evidence>
<dbReference type="EMBL" id="AOMA01000189">
    <property type="protein sequence ID" value="EMA29206.1"/>
    <property type="molecule type" value="Genomic_DNA"/>
</dbReference>
<reference evidence="2 3" key="1">
    <citation type="journal article" date="2014" name="PLoS Genet.">
        <title>Phylogenetically driven sequencing of extremely halophilic archaea reveals strategies for static and dynamic osmo-response.</title>
        <authorList>
            <person name="Becker E.A."/>
            <person name="Seitzer P.M."/>
            <person name="Tritt A."/>
            <person name="Larsen D."/>
            <person name="Krusor M."/>
            <person name="Yao A.I."/>
            <person name="Wu D."/>
            <person name="Madern D."/>
            <person name="Eisen J.A."/>
            <person name="Darling A.E."/>
            <person name="Facciotti M.T."/>
        </authorList>
    </citation>
    <scope>NUCLEOTIDE SEQUENCE [LARGE SCALE GENOMIC DNA]</scope>
    <source>
        <strain evidence="2 3">JCM 10879</strain>
    </source>
</reference>
<keyword evidence="1" id="KW-0472">Membrane</keyword>
<dbReference type="AlphaFoldDB" id="M0L6N8"/>